<accession>A0A511T9E4</accession>
<dbReference type="Proteomes" id="UP000321514">
    <property type="component" value="Unassembled WGS sequence"/>
</dbReference>
<reference evidence="1 2" key="1">
    <citation type="submission" date="2019-07" db="EMBL/GenBank/DDBJ databases">
        <title>Whole genome shotgun sequence of Myxococcus fulvus NBRC 100333.</title>
        <authorList>
            <person name="Hosoyama A."/>
            <person name="Uohara A."/>
            <person name="Ohji S."/>
            <person name="Ichikawa N."/>
        </authorList>
    </citation>
    <scope>NUCLEOTIDE SEQUENCE [LARGE SCALE GENOMIC DNA]</scope>
    <source>
        <strain evidence="1 2">NBRC 100333</strain>
    </source>
</reference>
<sequence length="89" mass="10128">MRPGVSTGIDNPLMCPMVKTEDLIDAQGVAGLLQLRHTNSVSTYLRRYPDMPRPILDLGTGRPRLWLRPQVMRWLRARRSDTASIGVER</sequence>
<proteinExistence type="predicted"/>
<gene>
    <name evidence="1" type="ORF">MFU01_58420</name>
</gene>
<organism evidence="1 2">
    <name type="scientific">Myxococcus fulvus</name>
    <dbReference type="NCBI Taxonomy" id="33"/>
    <lineage>
        <taxon>Bacteria</taxon>
        <taxon>Pseudomonadati</taxon>
        <taxon>Myxococcota</taxon>
        <taxon>Myxococcia</taxon>
        <taxon>Myxococcales</taxon>
        <taxon>Cystobacterineae</taxon>
        <taxon>Myxococcaceae</taxon>
        <taxon>Myxococcus</taxon>
    </lineage>
</organism>
<protein>
    <submittedName>
        <fullName evidence="1">Uncharacterized protein</fullName>
    </submittedName>
</protein>
<evidence type="ECO:0000313" key="1">
    <source>
        <dbReference type="EMBL" id="GEN10805.1"/>
    </source>
</evidence>
<dbReference type="OrthoDB" id="3218140at2"/>
<dbReference type="AlphaFoldDB" id="A0A511T9E4"/>
<evidence type="ECO:0000313" key="2">
    <source>
        <dbReference type="Proteomes" id="UP000321514"/>
    </source>
</evidence>
<name>A0A511T9E4_MYXFU</name>
<comment type="caution">
    <text evidence="1">The sequence shown here is derived from an EMBL/GenBank/DDBJ whole genome shotgun (WGS) entry which is preliminary data.</text>
</comment>
<dbReference type="STRING" id="1334629.MFUL124B02_40875"/>
<dbReference type="EMBL" id="BJXR01000040">
    <property type="protein sequence ID" value="GEN10805.1"/>
    <property type="molecule type" value="Genomic_DNA"/>
</dbReference>